<evidence type="ECO:0000256" key="3">
    <source>
        <dbReference type="ARBA" id="ARBA00022741"/>
    </source>
</evidence>
<dbReference type="PANTHER" id="PTHR43394">
    <property type="entry name" value="ATP-DEPENDENT PERMEASE MDL1, MITOCHONDRIAL"/>
    <property type="match status" value="1"/>
</dbReference>
<comment type="caution">
    <text evidence="10">The sequence shown here is derived from an EMBL/GenBank/DDBJ whole genome shotgun (WGS) entry which is preliminary data.</text>
</comment>
<accession>A0ABS3HA80</accession>
<keyword evidence="6 7" id="KW-0472">Membrane</keyword>
<dbReference type="Gene3D" id="3.40.50.300">
    <property type="entry name" value="P-loop containing nucleotide triphosphate hydrolases"/>
    <property type="match status" value="1"/>
</dbReference>
<dbReference type="Gene3D" id="1.20.1560.10">
    <property type="entry name" value="ABC transporter type 1, transmembrane domain"/>
    <property type="match status" value="1"/>
</dbReference>
<evidence type="ECO:0000313" key="10">
    <source>
        <dbReference type="EMBL" id="MBO0450367.1"/>
    </source>
</evidence>
<dbReference type="RefSeq" id="WP_206905175.1">
    <property type="nucleotide sequence ID" value="NZ_JAFLVT010000018.1"/>
</dbReference>
<feature type="transmembrane region" description="Helical" evidence="7">
    <location>
        <begin position="59"/>
        <end position="82"/>
    </location>
</feature>
<dbReference type="InterPro" id="IPR017871">
    <property type="entry name" value="ABC_transporter-like_CS"/>
</dbReference>
<feature type="transmembrane region" description="Helical" evidence="7">
    <location>
        <begin position="263"/>
        <end position="290"/>
    </location>
</feature>
<keyword evidence="4 10" id="KW-0067">ATP-binding</keyword>
<evidence type="ECO:0000259" key="8">
    <source>
        <dbReference type="PROSITE" id="PS50893"/>
    </source>
</evidence>
<keyword evidence="5 7" id="KW-1133">Transmembrane helix</keyword>
<dbReference type="InterPro" id="IPR036640">
    <property type="entry name" value="ABC1_TM_sf"/>
</dbReference>
<evidence type="ECO:0000256" key="7">
    <source>
        <dbReference type="SAM" id="Phobius"/>
    </source>
</evidence>
<evidence type="ECO:0000256" key="5">
    <source>
        <dbReference type="ARBA" id="ARBA00022989"/>
    </source>
</evidence>
<dbReference type="InterPro" id="IPR027417">
    <property type="entry name" value="P-loop_NTPase"/>
</dbReference>
<dbReference type="SUPFAM" id="SSF52540">
    <property type="entry name" value="P-loop containing nucleoside triphosphate hydrolases"/>
    <property type="match status" value="1"/>
</dbReference>
<evidence type="ECO:0000256" key="4">
    <source>
        <dbReference type="ARBA" id="ARBA00022840"/>
    </source>
</evidence>
<dbReference type="GO" id="GO:0005524">
    <property type="term" value="F:ATP binding"/>
    <property type="evidence" value="ECO:0007669"/>
    <property type="project" value="UniProtKB-KW"/>
</dbReference>
<gene>
    <name evidence="10" type="ORF">JZO76_12640</name>
</gene>
<protein>
    <submittedName>
        <fullName evidence="10">ABC transporter ATP-binding protein</fullName>
    </submittedName>
</protein>
<dbReference type="Proteomes" id="UP000664256">
    <property type="component" value="Unassembled WGS sequence"/>
</dbReference>
<keyword evidence="2 7" id="KW-0812">Transmembrane</keyword>
<dbReference type="CDD" id="cd18544">
    <property type="entry name" value="ABC_6TM_TmrA_like"/>
    <property type="match status" value="1"/>
</dbReference>
<dbReference type="PROSITE" id="PS00211">
    <property type="entry name" value="ABC_TRANSPORTER_1"/>
    <property type="match status" value="1"/>
</dbReference>
<dbReference type="InterPro" id="IPR039421">
    <property type="entry name" value="Type_1_exporter"/>
</dbReference>
<dbReference type="PROSITE" id="PS50893">
    <property type="entry name" value="ABC_TRANSPORTER_2"/>
    <property type="match status" value="1"/>
</dbReference>
<evidence type="ECO:0000256" key="2">
    <source>
        <dbReference type="ARBA" id="ARBA00022692"/>
    </source>
</evidence>
<evidence type="ECO:0000259" key="9">
    <source>
        <dbReference type="PROSITE" id="PS50929"/>
    </source>
</evidence>
<comment type="subcellular location">
    <subcellularLocation>
        <location evidence="1">Cell membrane</location>
        <topology evidence="1">Multi-pass membrane protein</topology>
    </subcellularLocation>
</comment>
<keyword evidence="11" id="KW-1185">Reference proteome</keyword>
<feature type="transmembrane region" description="Helical" evidence="7">
    <location>
        <begin position="137"/>
        <end position="160"/>
    </location>
</feature>
<feature type="domain" description="ABC transporter" evidence="8">
    <location>
        <begin position="343"/>
        <end position="577"/>
    </location>
</feature>
<proteinExistence type="predicted"/>
<dbReference type="PROSITE" id="PS50929">
    <property type="entry name" value="ABC_TM1F"/>
    <property type="match status" value="1"/>
</dbReference>
<dbReference type="SUPFAM" id="SSF90123">
    <property type="entry name" value="ABC transporter transmembrane region"/>
    <property type="match status" value="1"/>
</dbReference>
<dbReference type="PANTHER" id="PTHR43394:SF1">
    <property type="entry name" value="ATP-BINDING CASSETTE SUB-FAMILY B MEMBER 10, MITOCHONDRIAL"/>
    <property type="match status" value="1"/>
</dbReference>
<dbReference type="EMBL" id="JAFLVT010000018">
    <property type="protein sequence ID" value="MBO0450367.1"/>
    <property type="molecule type" value="Genomic_DNA"/>
</dbReference>
<dbReference type="Pfam" id="PF00005">
    <property type="entry name" value="ABC_tran"/>
    <property type="match status" value="1"/>
</dbReference>
<evidence type="ECO:0000313" key="11">
    <source>
        <dbReference type="Proteomes" id="UP000664256"/>
    </source>
</evidence>
<dbReference type="SMART" id="SM00382">
    <property type="entry name" value="AAA"/>
    <property type="match status" value="1"/>
</dbReference>
<name>A0ABS3HA80_9ENTE</name>
<dbReference type="CDD" id="cd03254">
    <property type="entry name" value="ABCC_Glucan_exporter_like"/>
    <property type="match status" value="1"/>
</dbReference>
<evidence type="ECO:0000256" key="6">
    <source>
        <dbReference type="ARBA" id="ARBA00023136"/>
    </source>
</evidence>
<dbReference type="InterPro" id="IPR003439">
    <property type="entry name" value="ABC_transporter-like_ATP-bd"/>
</dbReference>
<organism evidence="10 11">
    <name type="scientific">Candidatus Enterococcus myersii</name>
    <dbReference type="NCBI Taxonomy" id="2815322"/>
    <lineage>
        <taxon>Bacteria</taxon>
        <taxon>Bacillati</taxon>
        <taxon>Bacillota</taxon>
        <taxon>Bacilli</taxon>
        <taxon>Lactobacillales</taxon>
        <taxon>Enterococcaceae</taxon>
        <taxon>Enterococcus</taxon>
    </lineage>
</organism>
<dbReference type="Pfam" id="PF00664">
    <property type="entry name" value="ABC_membrane"/>
    <property type="match status" value="1"/>
</dbReference>
<keyword evidence="3" id="KW-0547">Nucleotide-binding</keyword>
<evidence type="ECO:0000256" key="1">
    <source>
        <dbReference type="ARBA" id="ARBA00004651"/>
    </source>
</evidence>
<feature type="transmembrane region" description="Helical" evidence="7">
    <location>
        <begin position="166"/>
        <end position="185"/>
    </location>
</feature>
<dbReference type="InterPro" id="IPR011527">
    <property type="entry name" value="ABC1_TM_dom"/>
</dbReference>
<dbReference type="InterPro" id="IPR003593">
    <property type="entry name" value="AAA+_ATPase"/>
</dbReference>
<feature type="domain" description="ABC transmembrane type-1" evidence="9">
    <location>
        <begin position="21"/>
        <end position="312"/>
    </location>
</feature>
<sequence length="584" mass="65200">MFKTIKRLLSYLKAHKLIFGVSVLLLILASGLELISPLIAKRMIDNVMTPAFDTGNLPVMLLIQLLAFYLLLNIVGSLFRYVSILQLRKMANQIVKKMRDQLFSRLHQLPVAYFDTLPAGKIVARITNDTEVLRSSFYVSVISNLLSNVIQIIGVYIAIFLLDSRLGAALLTLLPVLVLWQHFYTKKAAKYNLAMREYISQISGQLNEFVQGVAVIQAFQKEKQLLKEFRQTVTKWFNVGKKALLLDAGAAWGLGTFLRNITILLVITTLASFFLNGQLAISAGLLYAFIDYINRLFDPIEGMVQTVAGVQQSLAAGTRIFELADEKIESQEENEIQIKKGAVAFKDVSFGYTKTQRVLHHIDFTAAPGETVALVGHTGSGKSSILNLLFRFYEPDSGGILIDGKKIADYSRQSLRRFMAIVMQDPYLFSGTIASNIHMGDKSISDEMVLAALKQVGAQDLIARYPDGIHHLVVEKGQAFSSGERQLISFARALVFNPKILILDEATSHVDTQTEAIIQKAMEVLQKGRTTFIIAHRLSTIKEADEILVLDQGRIVERGSHDTLVKQEGIYYQMYQMQAAQLST</sequence>
<reference evidence="10 11" key="1">
    <citation type="submission" date="2021-03" db="EMBL/GenBank/DDBJ databases">
        <title>Enterococcal diversity collection.</title>
        <authorList>
            <person name="Gilmore M.S."/>
            <person name="Schwartzman J."/>
            <person name="Van Tyne D."/>
            <person name="Martin M."/>
            <person name="Earl A.M."/>
            <person name="Manson A.L."/>
            <person name="Straub T."/>
            <person name="Salamzade R."/>
            <person name="Saavedra J."/>
            <person name="Lebreton F."/>
            <person name="Prichula J."/>
            <person name="Schaufler K."/>
            <person name="Gaca A."/>
            <person name="Sgardioli B."/>
            <person name="Wagenaar J."/>
            <person name="Strong T."/>
        </authorList>
    </citation>
    <scope>NUCLEOTIDE SEQUENCE [LARGE SCALE GENOMIC DNA]</scope>
    <source>
        <strain evidence="10 11">MJM12</strain>
    </source>
</reference>